<comment type="caution">
    <text evidence="10">The sequence shown here is derived from an EMBL/GenBank/DDBJ whole genome shotgun (WGS) entry which is preliminary data.</text>
</comment>
<accession>A0A4Q0P617</accession>
<dbReference type="EC" id="2.5.1.41" evidence="9"/>
<keyword evidence="4 9" id="KW-0460">Magnesium</keyword>
<evidence type="ECO:0000256" key="5">
    <source>
        <dbReference type="ARBA" id="ARBA00023098"/>
    </source>
</evidence>
<dbReference type="NCBIfam" id="NF003198">
    <property type="entry name" value="PRK04169.1-2"/>
    <property type="match status" value="1"/>
</dbReference>
<keyword evidence="1 9" id="KW-0444">Lipid biosynthesis</keyword>
<keyword evidence="2 9" id="KW-0808">Transferase</keyword>
<dbReference type="GO" id="GO:0005737">
    <property type="term" value="C:cytoplasm"/>
    <property type="evidence" value="ECO:0007669"/>
    <property type="project" value="InterPro"/>
</dbReference>
<evidence type="ECO:0000256" key="8">
    <source>
        <dbReference type="ARBA" id="ARBA00047288"/>
    </source>
</evidence>
<dbReference type="InterPro" id="IPR039074">
    <property type="entry name" value="GGGP/HepGP_synthase_I"/>
</dbReference>
<dbReference type="SUPFAM" id="SSF51395">
    <property type="entry name" value="FMN-linked oxidoreductases"/>
    <property type="match status" value="1"/>
</dbReference>
<dbReference type="EMBL" id="QOVM01000004">
    <property type="protein sequence ID" value="RXG22064.1"/>
    <property type="molecule type" value="Genomic_DNA"/>
</dbReference>
<reference evidence="10 11" key="1">
    <citation type="submission" date="2018-07" db="EMBL/GenBank/DDBJ databases">
        <title>Leeuwenhoekiella genomics.</title>
        <authorList>
            <person name="Tahon G."/>
            <person name="Willems A."/>
        </authorList>
    </citation>
    <scope>NUCLEOTIDE SEQUENCE [LARGE SCALE GENOMIC DNA]</scope>
    <source>
        <strain evidence="10 11">LMG 22550</strain>
    </source>
</reference>
<dbReference type="Gene3D" id="3.20.20.390">
    <property type="entry name" value="FMN-linked oxidoreductases"/>
    <property type="match status" value="1"/>
</dbReference>
<evidence type="ECO:0000256" key="2">
    <source>
        <dbReference type="ARBA" id="ARBA00022679"/>
    </source>
</evidence>
<feature type="binding site" evidence="9">
    <location>
        <position position="60"/>
    </location>
    <ligand>
        <name>Mg(2+)</name>
        <dbReference type="ChEBI" id="CHEBI:18420"/>
    </ligand>
</feature>
<dbReference type="GO" id="GO:0046474">
    <property type="term" value="P:glycerophospholipid biosynthetic process"/>
    <property type="evidence" value="ECO:0007669"/>
    <property type="project" value="UniProtKB-UniRule"/>
</dbReference>
<name>A0A4Q0P617_9FLAO</name>
<comment type="similarity">
    <text evidence="9">Belongs to the GGGP/HepGP synthase family. Group II subfamily.</text>
</comment>
<dbReference type="OrthoDB" id="9807235at2"/>
<dbReference type="NCBIfam" id="TIGR01768">
    <property type="entry name" value="GGGP-family"/>
    <property type="match status" value="1"/>
</dbReference>
<sequence>MTNDLLQNKKGVLSTIKNAITRDQHLFAILFDPENFTSESLTNKLRKLPHHTTHIFVGGSTATQAQTQKAVRIIKEHTQLPVILFPGDYRHITTEADAILFLSLLSGDNAEYLIHQQVKSVAILKNTDLEILPTGYLLIDGGVETAVQRVSKTQPLSQNNIDLIVNTALAGEYLGKQLIYLEAGSGAKFPVSPEIINAVKKAISIPLIVGGGIRTANQLNDAYTAGANLVVVGNAFEKGIY</sequence>
<comment type="cofactor">
    <cofactor evidence="9">
        <name>Mg(2+)</name>
        <dbReference type="ChEBI" id="CHEBI:18420"/>
    </cofactor>
</comment>
<dbReference type="PANTHER" id="PTHR40029:SF2">
    <property type="entry name" value="HEPTAPRENYLGLYCERYL PHOSPHATE SYNTHASE"/>
    <property type="match status" value="1"/>
</dbReference>
<organism evidence="10 11">
    <name type="scientific">Leeuwenhoekiella aequorea</name>
    <dbReference type="NCBI Taxonomy" id="283736"/>
    <lineage>
        <taxon>Bacteria</taxon>
        <taxon>Pseudomonadati</taxon>
        <taxon>Bacteroidota</taxon>
        <taxon>Flavobacteriia</taxon>
        <taxon>Flavobacteriales</taxon>
        <taxon>Flavobacteriaceae</taxon>
        <taxon>Leeuwenhoekiella</taxon>
    </lineage>
</organism>
<evidence type="ECO:0000256" key="7">
    <source>
        <dbReference type="ARBA" id="ARBA00023264"/>
    </source>
</evidence>
<evidence type="ECO:0000313" key="10">
    <source>
        <dbReference type="EMBL" id="RXG22064.1"/>
    </source>
</evidence>
<evidence type="ECO:0000256" key="4">
    <source>
        <dbReference type="ARBA" id="ARBA00022842"/>
    </source>
</evidence>
<keyword evidence="7 9" id="KW-1208">Phospholipid metabolism</keyword>
<evidence type="ECO:0000313" key="11">
    <source>
        <dbReference type="Proteomes" id="UP000289238"/>
    </source>
</evidence>
<keyword evidence="11" id="KW-1185">Reference proteome</keyword>
<dbReference type="NCBIfam" id="TIGR01769">
    <property type="entry name" value="GGGP"/>
    <property type="match status" value="1"/>
</dbReference>
<dbReference type="Pfam" id="PF01884">
    <property type="entry name" value="PcrB"/>
    <property type="match status" value="1"/>
</dbReference>
<dbReference type="GO" id="GO:0120536">
    <property type="term" value="F:heptaprenylglyceryl phosphate synthase activity"/>
    <property type="evidence" value="ECO:0007669"/>
    <property type="project" value="UniProtKB-ARBA"/>
</dbReference>
<dbReference type="HAMAP" id="MF_00112">
    <property type="entry name" value="GGGP_HepGP_synthase"/>
    <property type="match status" value="1"/>
</dbReference>
<protein>
    <recommendedName>
        <fullName evidence="9">Geranylgeranylglyceryl phosphate synthase</fullName>
        <shortName evidence="9">GGGP synthase</shortName>
        <shortName evidence="9">GGGPS</shortName>
        <ecNumber evidence="9">2.5.1.41</ecNumber>
    </recommendedName>
    <alternativeName>
        <fullName evidence="9">(S)-3-O-geranylgeranylglyceryl phosphate synthase</fullName>
    </alternativeName>
    <alternativeName>
        <fullName evidence="9">Phosphoglycerol geranylgeranyltransferase</fullName>
    </alternativeName>
</protein>
<comment type="function">
    <text evidence="9">Prenyltransferase that catalyzes the transfer of the geranylgeranyl moiety of geranylgeranyl diphosphate (GGPP) to the C3 hydroxyl of sn-glycerol-1-phosphate (G1P).</text>
</comment>
<evidence type="ECO:0000256" key="6">
    <source>
        <dbReference type="ARBA" id="ARBA00023209"/>
    </source>
</evidence>
<feature type="binding site" evidence="9">
    <location>
        <position position="32"/>
    </location>
    <ligand>
        <name>Mg(2+)</name>
        <dbReference type="ChEBI" id="CHEBI:18420"/>
    </ligand>
</feature>
<feature type="binding site" evidence="9">
    <location>
        <begin position="180"/>
        <end position="186"/>
    </location>
    <ligand>
        <name>sn-glycerol 1-phosphate</name>
        <dbReference type="ChEBI" id="CHEBI:57685"/>
    </ligand>
</feature>
<dbReference type="PANTHER" id="PTHR40029">
    <property type="match status" value="1"/>
</dbReference>
<feature type="binding site" evidence="9">
    <location>
        <begin position="233"/>
        <end position="234"/>
    </location>
    <ligand>
        <name>sn-glycerol 1-phosphate</name>
        <dbReference type="ChEBI" id="CHEBI:57685"/>
    </ligand>
</feature>
<dbReference type="GO" id="GO:0047294">
    <property type="term" value="F:phosphoglycerol geranylgeranyltransferase activity"/>
    <property type="evidence" value="ECO:0007669"/>
    <property type="project" value="UniProtKB-UniRule"/>
</dbReference>
<keyword evidence="5 9" id="KW-0443">Lipid metabolism</keyword>
<dbReference type="InterPro" id="IPR008205">
    <property type="entry name" value="GGGP_HepGP_synthase"/>
</dbReference>
<dbReference type="InterPro" id="IPR038597">
    <property type="entry name" value="GGGP/HepGP_synthase_sf"/>
</dbReference>
<proteinExistence type="inferred from homology"/>
<dbReference type="InterPro" id="IPR010946">
    <property type="entry name" value="GGGP_synth"/>
</dbReference>
<keyword evidence="6 9" id="KW-0594">Phospholipid biosynthesis</keyword>
<evidence type="ECO:0000256" key="9">
    <source>
        <dbReference type="HAMAP-Rule" id="MF_00112"/>
    </source>
</evidence>
<gene>
    <name evidence="10" type="ORF">DSM00_2128</name>
</gene>
<dbReference type="Proteomes" id="UP000289238">
    <property type="component" value="Unassembled WGS sequence"/>
</dbReference>
<feature type="binding site" evidence="9">
    <location>
        <begin position="211"/>
        <end position="212"/>
    </location>
    <ligand>
        <name>sn-glycerol 1-phosphate</name>
        <dbReference type="ChEBI" id="CHEBI:57685"/>
    </ligand>
</feature>
<keyword evidence="3 9" id="KW-0479">Metal-binding</keyword>
<comment type="catalytic activity">
    <reaction evidence="8 9">
        <text>sn-glycerol 1-phosphate + (2E,6E,10E)-geranylgeranyl diphosphate = sn-3-O-(geranylgeranyl)glycerol 1-phosphate + diphosphate</text>
        <dbReference type="Rhea" id="RHEA:23404"/>
        <dbReference type="ChEBI" id="CHEBI:33019"/>
        <dbReference type="ChEBI" id="CHEBI:57677"/>
        <dbReference type="ChEBI" id="CHEBI:57685"/>
        <dbReference type="ChEBI" id="CHEBI:58756"/>
        <dbReference type="EC" id="2.5.1.41"/>
    </reaction>
</comment>
<evidence type="ECO:0000256" key="3">
    <source>
        <dbReference type="ARBA" id="ARBA00022723"/>
    </source>
</evidence>
<evidence type="ECO:0000256" key="1">
    <source>
        <dbReference type="ARBA" id="ARBA00022516"/>
    </source>
</evidence>
<comment type="caution">
    <text evidence="9">Lacks conserved residue(s) required for the propagation of feature annotation.</text>
</comment>
<dbReference type="GO" id="GO:0000287">
    <property type="term" value="F:magnesium ion binding"/>
    <property type="evidence" value="ECO:0007669"/>
    <property type="project" value="UniProtKB-UniRule"/>
</dbReference>
<dbReference type="AlphaFoldDB" id="A0A4Q0P617"/>